<dbReference type="SUPFAM" id="SSF57196">
    <property type="entry name" value="EGF/Laminin"/>
    <property type="match status" value="1"/>
</dbReference>
<evidence type="ECO:0000313" key="5">
    <source>
        <dbReference type="WBParaSite" id="ALUE_0000136201-mRNA-1"/>
    </source>
</evidence>
<dbReference type="InterPro" id="IPR018097">
    <property type="entry name" value="EGF_Ca-bd_CS"/>
</dbReference>
<dbReference type="Proteomes" id="UP000036681">
    <property type="component" value="Unplaced"/>
</dbReference>
<dbReference type="Gene3D" id="2.10.25.10">
    <property type="entry name" value="Laminin"/>
    <property type="match status" value="1"/>
</dbReference>
<name>A0A0M3HIL7_ASCLU</name>
<feature type="domain" description="EGF-like" evidence="3">
    <location>
        <begin position="45"/>
        <end position="60"/>
    </location>
</feature>
<dbReference type="PROSITE" id="PS01187">
    <property type="entry name" value="EGF_CA"/>
    <property type="match status" value="1"/>
</dbReference>
<dbReference type="InterPro" id="IPR049883">
    <property type="entry name" value="NOTCH1_EGF-like"/>
</dbReference>
<keyword evidence="4" id="KW-1185">Reference proteome</keyword>
<dbReference type="CDD" id="cd00054">
    <property type="entry name" value="EGF_CA"/>
    <property type="match status" value="1"/>
</dbReference>
<dbReference type="PROSITE" id="PS01186">
    <property type="entry name" value="EGF_2"/>
    <property type="match status" value="1"/>
</dbReference>
<keyword evidence="2" id="KW-1015">Disulfide bond</keyword>
<evidence type="ECO:0000256" key="2">
    <source>
        <dbReference type="ARBA" id="ARBA00023157"/>
    </source>
</evidence>
<keyword evidence="1" id="KW-0245">EGF-like domain</keyword>
<evidence type="ECO:0000313" key="4">
    <source>
        <dbReference type="Proteomes" id="UP000036681"/>
    </source>
</evidence>
<dbReference type="InterPro" id="IPR000742">
    <property type="entry name" value="EGF"/>
</dbReference>
<protein>
    <submittedName>
        <fullName evidence="5">EGF-like domain-containing protein</fullName>
    </submittedName>
</protein>
<evidence type="ECO:0000259" key="3">
    <source>
        <dbReference type="PROSITE" id="PS01186"/>
    </source>
</evidence>
<sequence>MFFYSLINFNPIDINECREGIEGRGEPACDALHGTCTDTFGSFLCDCQKGFVKGTDMKKCIAEINFAMITRKTKQTTYSIFFQ</sequence>
<dbReference type="InterPro" id="IPR001881">
    <property type="entry name" value="EGF-like_Ca-bd_dom"/>
</dbReference>
<accession>A0A0M3HIL7</accession>
<organism evidence="4 5">
    <name type="scientific">Ascaris lumbricoides</name>
    <name type="common">Giant roundworm</name>
    <dbReference type="NCBI Taxonomy" id="6252"/>
    <lineage>
        <taxon>Eukaryota</taxon>
        <taxon>Metazoa</taxon>
        <taxon>Ecdysozoa</taxon>
        <taxon>Nematoda</taxon>
        <taxon>Chromadorea</taxon>
        <taxon>Rhabditida</taxon>
        <taxon>Spirurina</taxon>
        <taxon>Ascaridomorpha</taxon>
        <taxon>Ascaridoidea</taxon>
        <taxon>Ascarididae</taxon>
        <taxon>Ascaris</taxon>
    </lineage>
</organism>
<dbReference type="Pfam" id="PF07645">
    <property type="entry name" value="EGF_CA"/>
    <property type="match status" value="1"/>
</dbReference>
<proteinExistence type="predicted"/>
<reference evidence="5" key="1">
    <citation type="submission" date="2017-02" db="UniProtKB">
        <authorList>
            <consortium name="WormBaseParasite"/>
        </authorList>
    </citation>
    <scope>IDENTIFICATION</scope>
</reference>
<evidence type="ECO:0000256" key="1">
    <source>
        <dbReference type="ARBA" id="ARBA00022536"/>
    </source>
</evidence>
<dbReference type="WBParaSite" id="ALUE_0000136201-mRNA-1">
    <property type="protein sequence ID" value="ALUE_0000136201-mRNA-1"/>
    <property type="gene ID" value="ALUE_0000136201"/>
</dbReference>
<dbReference type="GO" id="GO:0005509">
    <property type="term" value="F:calcium ion binding"/>
    <property type="evidence" value="ECO:0007669"/>
    <property type="project" value="InterPro"/>
</dbReference>
<dbReference type="SMART" id="SM00179">
    <property type="entry name" value="EGF_CA"/>
    <property type="match status" value="1"/>
</dbReference>
<dbReference type="AlphaFoldDB" id="A0A0M3HIL7"/>